<dbReference type="HOGENOM" id="CLU_116315_2_0_0"/>
<organism evidence="1 2">
    <name type="scientific">Rubinisphaera brasiliensis (strain ATCC 49424 / DSM 5305 / JCM 21570 / IAM 15109 / NBRC 103401 / IFAM 1448)</name>
    <name type="common">Planctomyces brasiliensis</name>
    <dbReference type="NCBI Taxonomy" id="756272"/>
    <lineage>
        <taxon>Bacteria</taxon>
        <taxon>Pseudomonadati</taxon>
        <taxon>Planctomycetota</taxon>
        <taxon>Planctomycetia</taxon>
        <taxon>Planctomycetales</taxon>
        <taxon>Planctomycetaceae</taxon>
        <taxon>Rubinisphaera</taxon>
    </lineage>
</organism>
<protein>
    <recommendedName>
        <fullName evidence="3">DUF4112 domain-containing protein</fullName>
    </recommendedName>
</protein>
<dbReference type="AlphaFoldDB" id="F0SG85"/>
<dbReference type="Pfam" id="PF13430">
    <property type="entry name" value="DUF4112"/>
    <property type="match status" value="1"/>
</dbReference>
<dbReference type="Proteomes" id="UP000006860">
    <property type="component" value="Chromosome"/>
</dbReference>
<name>F0SG85_RUBBR</name>
<dbReference type="InterPro" id="IPR025187">
    <property type="entry name" value="DUF4112"/>
</dbReference>
<evidence type="ECO:0000313" key="2">
    <source>
        <dbReference type="Proteomes" id="UP000006860"/>
    </source>
</evidence>
<dbReference type="eggNOG" id="ENOG5032RYR">
    <property type="taxonomic scope" value="Bacteria"/>
</dbReference>
<dbReference type="KEGG" id="pbs:Plabr_1817"/>
<evidence type="ECO:0008006" key="3">
    <source>
        <dbReference type="Google" id="ProtNLM"/>
    </source>
</evidence>
<keyword evidence="2" id="KW-1185">Reference proteome</keyword>
<dbReference type="PANTHER" id="PTHR35519">
    <property type="entry name" value="MEMBRANE PROTEINS"/>
    <property type="match status" value="1"/>
</dbReference>
<dbReference type="RefSeq" id="WP_013628154.1">
    <property type="nucleotide sequence ID" value="NC_015174.1"/>
</dbReference>
<sequence length="163" mass="18161">MITSGTNKSSYTKLAESLFGRRSGRSDLTSVPKSDSTRTREQEELAALVPLLRWTHWLDESLRIPGTGIRLGWDSIIGLVPGIGDAATAAMSLYIVWSARKLNVSRWTQFRMLTNVLLDTIIGSVPLVGDFADVAFKANRKNLQLIRNDVARRHNRPDIAKRG</sequence>
<dbReference type="STRING" id="756272.Plabr_1817"/>
<dbReference type="EMBL" id="CP002546">
    <property type="protein sequence ID" value="ADY59427.1"/>
    <property type="molecule type" value="Genomic_DNA"/>
</dbReference>
<proteinExistence type="predicted"/>
<dbReference type="PANTHER" id="PTHR35519:SF2">
    <property type="entry name" value="PH DOMAIN PROTEIN"/>
    <property type="match status" value="1"/>
</dbReference>
<accession>F0SG85</accession>
<reference evidence="2" key="1">
    <citation type="submission" date="2011-02" db="EMBL/GenBank/DDBJ databases">
        <title>The complete genome of Planctomyces brasiliensis DSM 5305.</title>
        <authorList>
            <person name="Lucas S."/>
            <person name="Copeland A."/>
            <person name="Lapidus A."/>
            <person name="Bruce D."/>
            <person name="Goodwin L."/>
            <person name="Pitluck S."/>
            <person name="Kyrpides N."/>
            <person name="Mavromatis K."/>
            <person name="Pagani I."/>
            <person name="Ivanova N."/>
            <person name="Ovchinnikova G."/>
            <person name="Lu M."/>
            <person name="Detter J.C."/>
            <person name="Han C."/>
            <person name="Land M."/>
            <person name="Hauser L."/>
            <person name="Markowitz V."/>
            <person name="Cheng J.-F."/>
            <person name="Hugenholtz P."/>
            <person name="Woyke T."/>
            <person name="Wu D."/>
            <person name="Tindall B."/>
            <person name="Pomrenke H.G."/>
            <person name="Brambilla E."/>
            <person name="Klenk H.-P."/>
            <person name="Eisen J.A."/>
        </authorList>
    </citation>
    <scope>NUCLEOTIDE SEQUENCE [LARGE SCALE GENOMIC DNA]</scope>
    <source>
        <strain evidence="2">ATCC 49424 / DSM 5305 / JCM 21570 / NBRC 103401 / IFAM 1448</strain>
    </source>
</reference>
<evidence type="ECO:0000313" key="1">
    <source>
        <dbReference type="EMBL" id="ADY59427.1"/>
    </source>
</evidence>
<gene>
    <name evidence="1" type="ordered locus">Plabr_1817</name>
</gene>